<evidence type="ECO:0000256" key="10">
    <source>
        <dbReference type="ARBA" id="ARBA00022722"/>
    </source>
</evidence>
<evidence type="ECO:0000256" key="2">
    <source>
        <dbReference type="ARBA" id="ARBA00001946"/>
    </source>
</evidence>
<keyword evidence="13" id="KW-0255">Endonuclease</keyword>
<name>A0A858FBJ5_9CIRC</name>
<dbReference type="GO" id="GO:0016779">
    <property type="term" value="F:nucleotidyltransferase activity"/>
    <property type="evidence" value="ECO:0007669"/>
    <property type="project" value="UniProtKB-KW"/>
</dbReference>
<evidence type="ECO:0000256" key="19">
    <source>
        <dbReference type="ARBA" id="ARBA00023268"/>
    </source>
</evidence>
<evidence type="ECO:0000256" key="13">
    <source>
        <dbReference type="ARBA" id="ARBA00022759"/>
    </source>
</evidence>
<evidence type="ECO:0000256" key="7">
    <source>
        <dbReference type="ARBA" id="ARBA00022679"/>
    </source>
</evidence>
<keyword evidence="7" id="KW-0808">Transferase</keyword>
<organism evidence="24">
    <name type="scientific">Werosea cyclovirus</name>
    <dbReference type="NCBI Taxonomy" id="2714177"/>
    <lineage>
        <taxon>Viruses</taxon>
        <taxon>Monodnaviria</taxon>
        <taxon>Shotokuvirae</taxon>
        <taxon>Cressdnaviricota</taxon>
        <taxon>Arfiviricetes</taxon>
        <taxon>Cirlivirales</taxon>
        <taxon>Circoviridae</taxon>
        <taxon>Cyclovirus</taxon>
        <taxon>Cyclovirus foca</taxon>
    </lineage>
</organism>
<dbReference type="InterPro" id="IPR000605">
    <property type="entry name" value="Helicase_SF3_ssDNA/RNA_vir"/>
</dbReference>
<dbReference type="GO" id="GO:0005524">
    <property type="term" value="F:ATP binding"/>
    <property type="evidence" value="ECO:0007669"/>
    <property type="project" value="UniProtKB-KW"/>
</dbReference>
<dbReference type="GO" id="GO:0042025">
    <property type="term" value="C:host cell nucleus"/>
    <property type="evidence" value="ECO:0007669"/>
    <property type="project" value="UniProtKB-SubCell"/>
</dbReference>
<keyword evidence="16" id="KW-0067">ATP-binding</keyword>
<keyword evidence="6" id="KW-1048">Host nucleus</keyword>
<dbReference type="GO" id="GO:0046872">
    <property type="term" value="F:metal ion binding"/>
    <property type="evidence" value="ECO:0007669"/>
    <property type="project" value="UniProtKB-KW"/>
</dbReference>
<dbReference type="PROSITE" id="PS52020">
    <property type="entry name" value="CRESS_DNA_REP"/>
    <property type="match status" value="1"/>
</dbReference>
<comment type="catalytic activity">
    <reaction evidence="22">
        <text>ATP + H2O = ADP + phosphate + H(+)</text>
        <dbReference type="Rhea" id="RHEA:13065"/>
        <dbReference type="ChEBI" id="CHEBI:15377"/>
        <dbReference type="ChEBI" id="CHEBI:15378"/>
        <dbReference type="ChEBI" id="CHEBI:30616"/>
        <dbReference type="ChEBI" id="CHEBI:43474"/>
        <dbReference type="ChEBI" id="CHEBI:456216"/>
    </reaction>
</comment>
<evidence type="ECO:0000256" key="16">
    <source>
        <dbReference type="ARBA" id="ARBA00022840"/>
    </source>
</evidence>
<evidence type="ECO:0000256" key="1">
    <source>
        <dbReference type="ARBA" id="ARBA00001936"/>
    </source>
</evidence>
<keyword evidence="19" id="KW-0511">Multifunctional enzyme</keyword>
<keyword evidence="11" id="KW-0479">Metal-binding</keyword>
<evidence type="ECO:0000256" key="9">
    <source>
        <dbReference type="ARBA" id="ARBA00022705"/>
    </source>
</evidence>
<comment type="cofactor">
    <cofactor evidence="2">
        <name>Mg(2+)</name>
        <dbReference type="ChEBI" id="CHEBI:18420"/>
    </cofactor>
</comment>
<comment type="subcellular location">
    <subcellularLocation>
        <location evidence="3">Host nucleus</location>
    </subcellularLocation>
</comment>
<keyword evidence="12" id="KW-0547">Nucleotide-binding</keyword>
<dbReference type="Pfam" id="PF00910">
    <property type="entry name" value="RNA_helicase"/>
    <property type="match status" value="1"/>
</dbReference>
<evidence type="ECO:0000259" key="23">
    <source>
        <dbReference type="PROSITE" id="PS52020"/>
    </source>
</evidence>
<evidence type="ECO:0000256" key="14">
    <source>
        <dbReference type="ARBA" id="ARBA00022801"/>
    </source>
</evidence>
<keyword evidence="8" id="KW-0548">Nucleotidyltransferase</keyword>
<evidence type="ECO:0000256" key="18">
    <source>
        <dbReference type="ARBA" id="ARBA00023125"/>
    </source>
</evidence>
<evidence type="ECO:0000256" key="4">
    <source>
        <dbReference type="ARBA" id="ARBA00008545"/>
    </source>
</evidence>
<protein>
    <recommendedName>
        <fullName evidence="5">Replication-associated protein</fullName>
    </recommendedName>
    <alternativeName>
        <fullName evidence="20">ATP-dependent helicase Rep</fullName>
    </alternativeName>
    <alternativeName>
        <fullName evidence="21">RepP</fullName>
    </alternativeName>
</protein>
<evidence type="ECO:0000256" key="20">
    <source>
        <dbReference type="ARBA" id="ARBA00030754"/>
    </source>
</evidence>
<evidence type="ECO:0000256" key="5">
    <source>
        <dbReference type="ARBA" id="ARBA00014531"/>
    </source>
</evidence>
<evidence type="ECO:0000256" key="6">
    <source>
        <dbReference type="ARBA" id="ARBA00022562"/>
    </source>
</evidence>
<evidence type="ECO:0000256" key="15">
    <source>
        <dbReference type="ARBA" id="ARBA00022806"/>
    </source>
</evidence>
<keyword evidence="17" id="KW-0190">Covalent protein-DNA linkage</keyword>
<evidence type="ECO:0000256" key="22">
    <source>
        <dbReference type="ARBA" id="ARBA00049360"/>
    </source>
</evidence>
<dbReference type="GO" id="GO:0003723">
    <property type="term" value="F:RNA binding"/>
    <property type="evidence" value="ECO:0007669"/>
    <property type="project" value="InterPro"/>
</dbReference>
<dbReference type="GO" id="GO:0006260">
    <property type="term" value="P:DNA replication"/>
    <property type="evidence" value="ECO:0007669"/>
    <property type="project" value="UniProtKB-KW"/>
</dbReference>
<dbReference type="Pfam" id="PF02407">
    <property type="entry name" value="Viral_Rep"/>
    <property type="match status" value="1"/>
</dbReference>
<evidence type="ECO:0000256" key="8">
    <source>
        <dbReference type="ARBA" id="ARBA00022695"/>
    </source>
</evidence>
<sequence>MPQNAYVRRFAFTLPNWTQDEYDVIKAFIIQYGKYGIIGKEHCPTTGTPHLQGFCNMKTGRRYNTLKRMLGDRMHIELAKGKDTDNQKYCQKEGDYWEHGEPAPGSGYRSDLHEVTDMVKKKAPMRDIAEKCSETYVRYWRGIEKLNDILNEPPDRFFKTEVYYYWGAPGVGKSSRALAEATNVGGPIFYKQRDKWWDGYEYQPNVIIDDFYGWIPYDELLKVCDRYPYRVPIKGGFRKFVSLRIWITSNVPIEQLYKHGHFYPEAIRRRCTKIEELLPVNE</sequence>
<proteinExistence type="inferred from homology"/>
<keyword evidence="18" id="KW-0238">DNA-binding</keyword>
<evidence type="ECO:0000256" key="21">
    <source>
        <dbReference type="ARBA" id="ARBA00032243"/>
    </source>
</evidence>
<feature type="domain" description="CRESS-DNA virus Rep endonuclease" evidence="23">
    <location>
        <begin position="4"/>
        <end position="102"/>
    </location>
</feature>
<keyword evidence="9" id="KW-0235">DNA replication</keyword>
<accession>A0A858FBJ5</accession>
<dbReference type="GO" id="GO:0003677">
    <property type="term" value="F:DNA binding"/>
    <property type="evidence" value="ECO:0007669"/>
    <property type="project" value="UniProtKB-KW"/>
</dbReference>
<dbReference type="GO" id="GO:0016787">
    <property type="term" value="F:hydrolase activity"/>
    <property type="evidence" value="ECO:0007669"/>
    <property type="project" value="UniProtKB-KW"/>
</dbReference>
<dbReference type="GO" id="GO:0003724">
    <property type="term" value="F:RNA helicase activity"/>
    <property type="evidence" value="ECO:0007669"/>
    <property type="project" value="InterPro"/>
</dbReference>
<reference evidence="24" key="1">
    <citation type="submission" date="2019-07" db="EMBL/GenBank/DDBJ databases">
        <title>Novel circoviruses identified in fecal samples of Weddell seals in Antarctica.</title>
        <authorList>
            <person name="Kraberger S."/>
            <person name="Burns J."/>
            <person name="Kim S."/>
            <person name="Shero M."/>
            <person name="Beltran R."/>
            <person name="Kirkham A."/>
            <person name="Ballard G."/>
            <person name="Ainley D."/>
            <person name="Varsani A."/>
        </authorList>
    </citation>
    <scope>NUCLEOTIDE SEQUENCE</scope>
    <source>
        <strain evidence="24">9</strain>
    </source>
</reference>
<dbReference type="InterPro" id="IPR027417">
    <property type="entry name" value="P-loop_NTPase"/>
</dbReference>
<keyword evidence="10" id="KW-0540">Nuclease</keyword>
<comment type="similarity">
    <text evidence="4">Belongs to the nanoviruses/circoviruses replication-associated protein family.</text>
</comment>
<dbReference type="Gene3D" id="3.40.1310.20">
    <property type="match status" value="1"/>
</dbReference>
<keyword evidence="15" id="KW-0347">Helicase</keyword>
<evidence type="ECO:0000256" key="11">
    <source>
        <dbReference type="ARBA" id="ARBA00022723"/>
    </source>
</evidence>
<dbReference type="EMBL" id="MN176088">
    <property type="protein sequence ID" value="QIH00095.1"/>
    <property type="molecule type" value="Genomic_DNA"/>
</dbReference>
<evidence type="ECO:0000313" key="24">
    <source>
        <dbReference type="EMBL" id="QIH00095.1"/>
    </source>
</evidence>
<dbReference type="GO" id="GO:0004519">
    <property type="term" value="F:endonuclease activity"/>
    <property type="evidence" value="ECO:0007669"/>
    <property type="project" value="UniProtKB-KW"/>
</dbReference>
<evidence type="ECO:0000256" key="17">
    <source>
        <dbReference type="ARBA" id="ARBA00023124"/>
    </source>
</evidence>
<evidence type="ECO:0000256" key="12">
    <source>
        <dbReference type="ARBA" id="ARBA00022741"/>
    </source>
</evidence>
<evidence type="ECO:0000256" key="3">
    <source>
        <dbReference type="ARBA" id="ARBA00004147"/>
    </source>
</evidence>
<dbReference type="InterPro" id="IPR049912">
    <property type="entry name" value="CRESS_DNA_REP"/>
</dbReference>
<comment type="cofactor">
    <cofactor evidence="1">
        <name>Mn(2+)</name>
        <dbReference type="ChEBI" id="CHEBI:29035"/>
    </cofactor>
</comment>
<dbReference type="SUPFAM" id="SSF52540">
    <property type="entry name" value="P-loop containing nucleoside triphosphate hydrolases"/>
    <property type="match status" value="1"/>
</dbReference>
<keyword evidence="14" id="KW-0378">Hydrolase</keyword>